<dbReference type="PANTHER" id="PTHR30419:SF14">
    <property type="entry name" value="LYSR FAMILY TRANSCRIPTIONAL REGULATOR"/>
    <property type="match status" value="1"/>
</dbReference>
<dbReference type="PANTHER" id="PTHR30419">
    <property type="entry name" value="HTH-TYPE TRANSCRIPTIONAL REGULATOR YBHD"/>
    <property type="match status" value="1"/>
</dbReference>
<dbReference type="KEGG" id="cama:F384_19395"/>
<evidence type="ECO:0000256" key="2">
    <source>
        <dbReference type="ARBA" id="ARBA00023015"/>
    </source>
</evidence>
<dbReference type="SUPFAM" id="SSF46785">
    <property type="entry name" value="Winged helix' DNA-binding domain"/>
    <property type="match status" value="1"/>
</dbReference>
<dbReference type="InterPro" id="IPR050950">
    <property type="entry name" value="HTH-type_LysR_regulators"/>
</dbReference>
<evidence type="ECO:0000313" key="7">
    <source>
        <dbReference type="Proteomes" id="UP000034085"/>
    </source>
</evidence>
<dbReference type="InterPro" id="IPR005119">
    <property type="entry name" value="LysR_subst-bd"/>
</dbReference>
<dbReference type="InterPro" id="IPR036390">
    <property type="entry name" value="WH_DNA-bd_sf"/>
</dbReference>
<keyword evidence="4" id="KW-0804">Transcription</keyword>
<evidence type="ECO:0000259" key="5">
    <source>
        <dbReference type="PROSITE" id="PS50931"/>
    </source>
</evidence>
<dbReference type="InterPro" id="IPR036388">
    <property type="entry name" value="WH-like_DNA-bd_sf"/>
</dbReference>
<evidence type="ECO:0000256" key="4">
    <source>
        <dbReference type="ARBA" id="ARBA00023163"/>
    </source>
</evidence>
<dbReference type="RefSeq" id="WP_046492003.1">
    <property type="nucleotide sequence ID" value="NZ_CP011132.1"/>
</dbReference>
<comment type="similarity">
    <text evidence="1">Belongs to the LysR transcriptional regulatory family.</text>
</comment>
<evidence type="ECO:0000256" key="3">
    <source>
        <dbReference type="ARBA" id="ARBA00023125"/>
    </source>
</evidence>
<protein>
    <submittedName>
        <fullName evidence="6">LysR family transcriptional regulator</fullName>
    </submittedName>
</protein>
<dbReference type="GO" id="GO:0003700">
    <property type="term" value="F:DNA-binding transcription factor activity"/>
    <property type="evidence" value="ECO:0007669"/>
    <property type="project" value="InterPro"/>
</dbReference>
<dbReference type="InterPro" id="IPR000847">
    <property type="entry name" value="LysR_HTH_N"/>
</dbReference>
<dbReference type="Gene3D" id="1.10.10.10">
    <property type="entry name" value="Winged helix-like DNA-binding domain superfamily/Winged helix DNA-binding domain"/>
    <property type="match status" value="1"/>
</dbReference>
<dbReference type="Pfam" id="PF00126">
    <property type="entry name" value="HTH_1"/>
    <property type="match status" value="1"/>
</dbReference>
<dbReference type="PATRIC" id="fig|1261127.3.peg.4050"/>
<dbReference type="OrthoDB" id="6420818at2"/>
<dbReference type="PROSITE" id="PS50931">
    <property type="entry name" value="HTH_LYSR"/>
    <property type="match status" value="1"/>
</dbReference>
<dbReference type="Gene3D" id="3.40.190.290">
    <property type="match status" value="1"/>
</dbReference>
<organism evidence="6 7">
    <name type="scientific">Citrobacter amalonaticus Y19</name>
    <dbReference type="NCBI Taxonomy" id="1261127"/>
    <lineage>
        <taxon>Bacteria</taxon>
        <taxon>Pseudomonadati</taxon>
        <taxon>Pseudomonadota</taxon>
        <taxon>Gammaproteobacteria</taxon>
        <taxon>Enterobacterales</taxon>
        <taxon>Enterobacteriaceae</taxon>
        <taxon>Citrobacter</taxon>
    </lineage>
</organism>
<proteinExistence type="inferred from homology"/>
<name>A0A0F6TXG0_CITAM</name>
<dbReference type="GO" id="GO:0003677">
    <property type="term" value="F:DNA binding"/>
    <property type="evidence" value="ECO:0007669"/>
    <property type="project" value="UniProtKB-KW"/>
</dbReference>
<reference evidence="6 7" key="1">
    <citation type="journal article" date="2013" name="Appl. Microbiol. Biotechnol.">
        <title>Glycerol assimilation and production of 1,3-propanediol by Citrobacter amalonaticus Y19.</title>
        <authorList>
            <person name="Ainala S.K."/>
            <person name="Ashok S."/>
            <person name="Ko Y."/>
            <person name="Park S."/>
        </authorList>
    </citation>
    <scope>NUCLEOTIDE SEQUENCE [LARGE SCALE GENOMIC DNA]</scope>
    <source>
        <strain evidence="6 7">Y19</strain>
    </source>
</reference>
<evidence type="ECO:0000256" key="1">
    <source>
        <dbReference type="ARBA" id="ARBA00009437"/>
    </source>
</evidence>
<dbReference type="Pfam" id="PF03466">
    <property type="entry name" value="LysR_substrate"/>
    <property type="match status" value="1"/>
</dbReference>
<dbReference type="EMBL" id="CP011132">
    <property type="protein sequence ID" value="AKE60572.1"/>
    <property type="molecule type" value="Genomic_DNA"/>
</dbReference>
<dbReference type="Proteomes" id="UP000034085">
    <property type="component" value="Chromosome"/>
</dbReference>
<keyword evidence="3" id="KW-0238">DNA-binding</keyword>
<dbReference type="HOGENOM" id="CLU_039613_16_2_6"/>
<dbReference type="AlphaFoldDB" id="A0A0F6TXG0"/>
<accession>A0A0F6TXG0</accession>
<evidence type="ECO:0000313" key="6">
    <source>
        <dbReference type="EMBL" id="AKE60572.1"/>
    </source>
</evidence>
<gene>
    <name evidence="6" type="ORF">F384_19395</name>
</gene>
<feature type="domain" description="HTH lysR-type" evidence="5">
    <location>
        <begin position="6"/>
        <end position="63"/>
    </location>
</feature>
<keyword evidence="2" id="KW-0805">Transcription regulation</keyword>
<dbReference type="SUPFAM" id="SSF53850">
    <property type="entry name" value="Periplasmic binding protein-like II"/>
    <property type="match status" value="1"/>
</dbReference>
<dbReference type="GO" id="GO:0005829">
    <property type="term" value="C:cytosol"/>
    <property type="evidence" value="ECO:0007669"/>
    <property type="project" value="TreeGrafter"/>
</dbReference>
<sequence length="324" mass="36984">MNKLQLKHRELKIISVIAASENISHAATILGIAQANVSKYLADFESKVGLKVFDRTTRQLTLTPFGAALLPYINDMLDRNEQLNHFIADYKHEKRGRVTVYAPTGIVAYLSKKVIARIKDIGDISLSLKTCNLEPKAFYEGVEFPDDCDVLITYAHPKDESLVASFITQYAVTAFASRSYLDKHPLSHPEDLEHHSCILIDSMMIDDANIWRFNNAGSKEMRDYRVTGNYVCDNTQSALELARNHLGIVFAPNESVQNDLKAGTLVPCFSEQHEWWLDLVAIFRKREYQPWRVQYVLDEMLREIRNQLAQAHLLRPEQTSVSDN</sequence>